<dbReference type="PANTHER" id="PTHR11647:SF1">
    <property type="entry name" value="COLLAPSIN RESPONSE MEDIATOR PROTEIN"/>
    <property type="match status" value="1"/>
</dbReference>
<dbReference type="GO" id="GO:0016812">
    <property type="term" value="F:hydrolase activity, acting on carbon-nitrogen (but not peptide) bonds, in cyclic amides"/>
    <property type="evidence" value="ECO:0007669"/>
    <property type="project" value="TreeGrafter"/>
</dbReference>
<name>A0A7I7X1G4_9MYCO</name>
<protein>
    <recommendedName>
        <fullName evidence="1">Amidohydrolase 3 domain-containing protein</fullName>
    </recommendedName>
</protein>
<dbReference type="EMBL" id="AP022609">
    <property type="protein sequence ID" value="BBZ22657.1"/>
    <property type="molecule type" value="Genomic_DNA"/>
</dbReference>
<dbReference type="AlphaFoldDB" id="A0A7I7X1G4"/>
<feature type="domain" description="Amidohydrolase 3" evidence="1">
    <location>
        <begin position="47"/>
        <end position="237"/>
    </location>
</feature>
<dbReference type="Pfam" id="PF07969">
    <property type="entry name" value="Amidohydro_3"/>
    <property type="match status" value="1"/>
</dbReference>
<dbReference type="Proteomes" id="UP000467260">
    <property type="component" value="Chromosome"/>
</dbReference>
<dbReference type="InterPro" id="IPR013108">
    <property type="entry name" value="Amidohydro_3"/>
</dbReference>
<dbReference type="SUPFAM" id="SSF51556">
    <property type="entry name" value="Metallo-dependent hydrolases"/>
    <property type="match status" value="1"/>
</dbReference>
<dbReference type="InterPro" id="IPR032466">
    <property type="entry name" value="Metal_Hydrolase"/>
</dbReference>
<evidence type="ECO:0000313" key="3">
    <source>
        <dbReference type="Proteomes" id="UP000467260"/>
    </source>
</evidence>
<dbReference type="InterPro" id="IPR011059">
    <property type="entry name" value="Metal-dep_hydrolase_composite"/>
</dbReference>
<dbReference type="SUPFAM" id="SSF51338">
    <property type="entry name" value="Composite domain of metallo-dependent hydrolases"/>
    <property type="match status" value="1"/>
</dbReference>
<sequence length="601" mass="65844">MSFDIVIRGGRWFDGTGAPSAIRNIGLRDGHVAAISAEPLDEAGCDQVIDAAGKWVLPGLLDIHTHYDVELLLSPSLSESVRHGVTTVLVGSCSLSTIHVDGPDAGDLFGRVEAIPRQYVVDTIDAHKTWSSCEDYIASLEKLPLGPNVTAFIGHSDMRAATMGLDRATRSDARPTASEQARMEQMLDEALQAGFVGMSSQQLLFDKMDGDVCRSRTLPSTYAKPKELRRLKAKLRRAGRILQAGPDVKNPFDVASQLAQSLGIFRRPLKTTLLAAADVKSNRLAIPTIIKTSRMLKKLGADFRWQHLPVPFEVYADGIDLVIFEEFGAGAEALHLRESLERDTLMRDESYRRRFRKDYESKYGPRVWHRDFFDAEIVECPDASVVGKSFGQVGIDRGGVHPVDAFLDLVLEHGTALRWHTTISNHRPEVLKKLAAEPGIQMGFSDAGAHLRNMAFYNMGLRLLRHALDAQQAGQPFLSVEQAVHRLTGELADWYRIDAGHLRIGDRADIVVIDPAHLDDTLDAYAEEPFAHYGGMSRMVNRNDETVTAVLVSGRAVVLDGQPTSVLGTQRTGSFLRADTRTPAPGAQAAQACAPGTQAAT</sequence>
<dbReference type="Gene3D" id="3.20.20.140">
    <property type="entry name" value="Metal-dependent hydrolases"/>
    <property type="match status" value="2"/>
</dbReference>
<organism evidence="2 3">
    <name type="scientific">Mycolicibacter hiberniae</name>
    <dbReference type="NCBI Taxonomy" id="29314"/>
    <lineage>
        <taxon>Bacteria</taxon>
        <taxon>Bacillati</taxon>
        <taxon>Actinomycetota</taxon>
        <taxon>Actinomycetes</taxon>
        <taxon>Mycobacteriales</taxon>
        <taxon>Mycobacteriaceae</taxon>
        <taxon>Mycolicibacter</taxon>
    </lineage>
</organism>
<dbReference type="PANTHER" id="PTHR11647">
    <property type="entry name" value="HYDRANTOINASE/DIHYDROPYRIMIDINASE FAMILY MEMBER"/>
    <property type="match status" value="1"/>
</dbReference>
<reference evidence="2 3" key="1">
    <citation type="journal article" date="2019" name="Emerg. Microbes Infect.">
        <title>Comprehensive subspecies identification of 175 nontuberculous mycobacteria species based on 7547 genomic profiles.</title>
        <authorList>
            <person name="Matsumoto Y."/>
            <person name="Kinjo T."/>
            <person name="Motooka D."/>
            <person name="Nabeya D."/>
            <person name="Jung N."/>
            <person name="Uechi K."/>
            <person name="Horii T."/>
            <person name="Iida T."/>
            <person name="Fujita J."/>
            <person name="Nakamura S."/>
        </authorList>
    </citation>
    <scope>NUCLEOTIDE SEQUENCE [LARGE SCALE GENOMIC DNA]</scope>
    <source>
        <strain evidence="2 3">JCM 13571</strain>
    </source>
</reference>
<dbReference type="Gene3D" id="2.30.40.10">
    <property type="entry name" value="Urease, subunit C, domain 1"/>
    <property type="match status" value="1"/>
</dbReference>
<dbReference type="GO" id="GO:0005829">
    <property type="term" value="C:cytosol"/>
    <property type="evidence" value="ECO:0007669"/>
    <property type="project" value="TreeGrafter"/>
</dbReference>
<accession>A0A7I7X1G4</accession>
<proteinExistence type="predicted"/>
<evidence type="ECO:0000313" key="2">
    <source>
        <dbReference type="EMBL" id="BBZ22657.1"/>
    </source>
</evidence>
<dbReference type="KEGG" id="mhib:MHIB_10750"/>
<dbReference type="OrthoDB" id="9766983at2"/>
<gene>
    <name evidence="2" type="ORF">MHIB_10750</name>
</gene>
<evidence type="ECO:0000259" key="1">
    <source>
        <dbReference type="Pfam" id="PF07969"/>
    </source>
</evidence>
<dbReference type="InterPro" id="IPR050378">
    <property type="entry name" value="Metallo-dep_Hydrolases_sf"/>
</dbReference>
<keyword evidence="3" id="KW-1185">Reference proteome</keyword>